<dbReference type="AlphaFoldDB" id="A0A8X6NL44"/>
<dbReference type="EMBL" id="BMAW01105872">
    <property type="protein sequence ID" value="GFT21434.1"/>
    <property type="molecule type" value="Genomic_DNA"/>
</dbReference>
<evidence type="ECO:0000313" key="2">
    <source>
        <dbReference type="Proteomes" id="UP000887013"/>
    </source>
</evidence>
<name>A0A8X6NL44_NEPPI</name>
<accession>A0A8X6NL44</accession>
<comment type="caution">
    <text evidence="1">The sequence shown here is derived from an EMBL/GenBank/DDBJ whole genome shotgun (WGS) entry which is preliminary data.</text>
</comment>
<protein>
    <submittedName>
        <fullName evidence="1">Uncharacterized protein</fullName>
    </submittedName>
</protein>
<dbReference type="OrthoDB" id="10521328at2759"/>
<gene>
    <name evidence="1" type="ORF">NPIL_163931</name>
</gene>
<sequence length="91" mass="9563">MNTPGISLHAVSICSRRQKKNGWSLGETGADGGFRPTTSFVIYLETIVVTASVWQANGIPWFLFRATDGSGHPVAFVGGVALSKVGPLCGL</sequence>
<keyword evidence="2" id="KW-1185">Reference proteome</keyword>
<proteinExistence type="predicted"/>
<organism evidence="1 2">
    <name type="scientific">Nephila pilipes</name>
    <name type="common">Giant wood spider</name>
    <name type="synonym">Nephila maculata</name>
    <dbReference type="NCBI Taxonomy" id="299642"/>
    <lineage>
        <taxon>Eukaryota</taxon>
        <taxon>Metazoa</taxon>
        <taxon>Ecdysozoa</taxon>
        <taxon>Arthropoda</taxon>
        <taxon>Chelicerata</taxon>
        <taxon>Arachnida</taxon>
        <taxon>Araneae</taxon>
        <taxon>Araneomorphae</taxon>
        <taxon>Entelegynae</taxon>
        <taxon>Araneoidea</taxon>
        <taxon>Nephilidae</taxon>
        <taxon>Nephila</taxon>
    </lineage>
</organism>
<evidence type="ECO:0000313" key="1">
    <source>
        <dbReference type="EMBL" id="GFT21434.1"/>
    </source>
</evidence>
<dbReference type="Proteomes" id="UP000887013">
    <property type="component" value="Unassembled WGS sequence"/>
</dbReference>
<reference evidence="1" key="1">
    <citation type="submission" date="2020-08" db="EMBL/GenBank/DDBJ databases">
        <title>Multicomponent nature underlies the extraordinary mechanical properties of spider dragline silk.</title>
        <authorList>
            <person name="Kono N."/>
            <person name="Nakamura H."/>
            <person name="Mori M."/>
            <person name="Yoshida Y."/>
            <person name="Ohtoshi R."/>
            <person name="Malay A.D."/>
            <person name="Moran D.A.P."/>
            <person name="Tomita M."/>
            <person name="Numata K."/>
            <person name="Arakawa K."/>
        </authorList>
    </citation>
    <scope>NUCLEOTIDE SEQUENCE</scope>
</reference>